<dbReference type="HOGENOM" id="CLU_2302644_0_0_3"/>
<dbReference type="Proteomes" id="UP000001510">
    <property type="component" value="Chromosome"/>
</dbReference>
<gene>
    <name evidence="2" type="ordered locus">MAE_61810</name>
</gene>
<name>B0JKE9_MICAN</name>
<organism evidence="2 3">
    <name type="scientific">Microcystis aeruginosa (strain NIES-843 / IAM M-2473)</name>
    <dbReference type="NCBI Taxonomy" id="449447"/>
    <lineage>
        <taxon>Bacteria</taxon>
        <taxon>Bacillati</taxon>
        <taxon>Cyanobacteriota</taxon>
        <taxon>Cyanophyceae</taxon>
        <taxon>Oscillatoriophycideae</taxon>
        <taxon>Chroococcales</taxon>
        <taxon>Microcystaceae</taxon>
        <taxon>Microcystis</taxon>
    </lineage>
</organism>
<dbReference type="AlphaFoldDB" id="B0JKE9"/>
<protein>
    <submittedName>
        <fullName evidence="2">Uncharacterized protein</fullName>
    </submittedName>
</protein>
<evidence type="ECO:0000313" key="2">
    <source>
        <dbReference type="EMBL" id="BAG06003.1"/>
    </source>
</evidence>
<dbReference type="EnsemblBacteria" id="BAG06003">
    <property type="protein sequence ID" value="BAG06003"/>
    <property type="gene ID" value="MAE_61810"/>
</dbReference>
<proteinExistence type="predicted"/>
<keyword evidence="3" id="KW-1185">Reference proteome</keyword>
<dbReference type="STRING" id="449447.MAE_61810"/>
<dbReference type="KEGG" id="mar:MAE_61810"/>
<feature type="transmembrane region" description="Helical" evidence="1">
    <location>
        <begin position="47"/>
        <end position="69"/>
    </location>
</feature>
<evidence type="ECO:0000313" key="3">
    <source>
        <dbReference type="Proteomes" id="UP000001510"/>
    </source>
</evidence>
<sequence>MPKHIVFTLNLVFVNYGLIFWLEIAVISTENQVILHPSKKRYTVKGYPFYFFLSSFPFLLGLTCHSGLLPSRTAFFPVSFLRFPLSRTVDTIPARVKLLY</sequence>
<dbReference type="PaxDb" id="449447-MAE_61810"/>
<evidence type="ECO:0000256" key="1">
    <source>
        <dbReference type="SAM" id="Phobius"/>
    </source>
</evidence>
<reference evidence="2 3" key="1">
    <citation type="journal article" date="2007" name="DNA Res.">
        <title>Complete genomic structure of the bloom-forming toxic cyanobacterium Microcystis aeruginosa NIES-843.</title>
        <authorList>
            <person name="Kaneko T."/>
            <person name="Nakajima N."/>
            <person name="Okamoto S."/>
            <person name="Suzuki I."/>
            <person name="Tanabe Y."/>
            <person name="Tamaoki M."/>
            <person name="Nakamura Y."/>
            <person name="Kasai F."/>
            <person name="Watanabe A."/>
            <person name="Kawashima K."/>
            <person name="Kishida Y."/>
            <person name="Ono A."/>
            <person name="Shimizu Y."/>
            <person name="Takahashi C."/>
            <person name="Minami C."/>
            <person name="Fujishiro T."/>
            <person name="Kohara M."/>
            <person name="Katoh M."/>
            <person name="Nakazaki N."/>
            <person name="Nakayama S."/>
            <person name="Yamada M."/>
            <person name="Tabata S."/>
            <person name="Watanabe M.M."/>
        </authorList>
    </citation>
    <scope>NUCLEOTIDE SEQUENCE [LARGE SCALE GENOMIC DNA]</scope>
    <source>
        <strain evidence="3">NIES-843 / IAM M-247</strain>
    </source>
</reference>
<dbReference type="EMBL" id="AP009552">
    <property type="protein sequence ID" value="BAG06003.1"/>
    <property type="molecule type" value="Genomic_DNA"/>
</dbReference>
<keyword evidence="1" id="KW-1133">Transmembrane helix</keyword>
<keyword evidence="1" id="KW-0812">Transmembrane</keyword>
<accession>B0JKE9</accession>
<feature type="transmembrane region" description="Helical" evidence="1">
    <location>
        <begin position="7"/>
        <end position="27"/>
    </location>
</feature>
<keyword evidence="1" id="KW-0472">Membrane</keyword>